<protein>
    <submittedName>
        <fullName evidence="2">Uncharacterized protein</fullName>
    </submittedName>
</protein>
<dbReference type="GeneID" id="91986982"/>
<keyword evidence="3" id="KW-1185">Reference proteome</keyword>
<dbReference type="EMBL" id="ATAM02000001">
    <property type="protein sequence ID" value="KAL0255326.1"/>
    <property type="molecule type" value="Genomic_DNA"/>
</dbReference>
<feature type="region of interest" description="Disordered" evidence="1">
    <location>
        <begin position="89"/>
        <end position="116"/>
    </location>
</feature>
<gene>
    <name evidence="2" type="ORF">I308_100124</name>
</gene>
<name>A0ABR3C3W8_9TREE</name>
<proteinExistence type="predicted"/>
<accession>A0ABR3C3W8</accession>
<reference evidence="2 3" key="2">
    <citation type="submission" date="2024-01" db="EMBL/GenBank/DDBJ databases">
        <title>Comparative genomics of Cryptococcus and Kwoniella reveals pathogenesis evolution and contrasting modes of karyotype evolution via chromosome fusion or intercentromeric recombination.</title>
        <authorList>
            <person name="Coelho M.A."/>
            <person name="David-Palma M."/>
            <person name="Shea T."/>
            <person name="Bowers K."/>
            <person name="Mcginley-Smith S."/>
            <person name="Mohammad A.W."/>
            <person name="Gnirke A."/>
            <person name="Yurkov A.M."/>
            <person name="Nowrousian M."/>
            <person name="Sun S."/>
            <person name="Cuomo C.A."/>
            <person name="Heitman J."/>
        </authorList>
    </citation>
    <scope>NUCLEOTIDE SEQUENCE [LARGE SCALE GENOMIC DNA]</scope>
    <source>
        <strain evidence="2 3">IND107</strain>
    </source>
</reference>
<evidence type="ECO:0000313" key="3">
    <source>
        <dbReference type="Proteomes" id="UP000054399"/>
    </source>
</evidence>
<dbReference type="RefSeq" id="XP_066616603.1">
    <property type="nucleotide sequence ID" value="XM_066754702.1"/>
</dbReference>
<evidence type="ECO:0000313" key="2">
    <source>
        <dbReference type="EMBL" id="KAL0255326.1"/>
    </source>
</evidence>
<evidence type="ECO:0000256" key="1">
    <source>
        <dbReference type="SAM" id="MobiDB-lite"/>
    </source>
</evidence>
<reference evidence="3" key="1">
    <citation type="submission" date="2015-01" db="EMBL/GenBank/DDBJ databases">
        <title>The Genome Sequence of Cryptococcus gattii MMRL2647.</title>
        <authorList>
            <consortium name="The Broad Institute Genomics Platform"/>
            <person name="Cuomo C."/>
            <person name="Litvintseva A."/>
            <person name="Chen Y."/>
            <person name="Heitman J."/>
            <person name="Sun S."/>
            <person name="Springer D."/>
            <person name="Dromer F."/>
            <person name="Young S."/>
            <person name="Zeng Q."/>
            <person name="Gargeya S."/>
            <person name="Abouelleil A."/>
            <person name="Alvarado L."/>
            <person name="Chapman S.B."/>
            <person name="Gainer-Dewar J."/>
            <person name="Goldberg J."/>
            <person name="Griggs A."/>
            <person name="Gujja S."/>
            <person name="Hansen M."/>
            <person name="Howarth C."/>
            <person name="Imamovic A."/>
            <person name="Larimer J."/>
            <person name="Murphy C."/>
            <person name="Naylor J."/>
            <person name="Pearson M."/>
            <person name="Priest M."/>
            <person name="Roberts A."/>
            <person name="Saif S."/>
            <person name="Shea T."/>
            <person name="Sykes S."/>
            <person name="Wortman J."/>
            <person name="Nusbaum C."/>
            <person name="Birren B."/>
        </authorList>
    </citation>
    <scope>NUCLEOTIDE SEQUENCE [LARGE SCALE GENOMIC DNA]</scope>
    <source>
        <strain evidence="3">IND107</strain>
    </source>
</reference>
<comment type="caution">
    <text evidence="2">The sequence shown here is derived from an EMBL/GenBank/DDBJ whole genome shotgun (WGS) entry which is preliminary data.</text>
</comment>
<dbReference type="Proteomes" id="UP000054399">
    <property type="component" value="Unassembled WGS sequence"/>
</dbReference>
<sequence>MFADQQPPGQPIHQAITELAQYWNKNHGFWPLEATKLSRKSLPAAKAIFDRGTFITILMCYQRLGASVRHKLELKAQVVIVNAVKSIDDSNGDAEKDFEGNQGSDDSDEDTILEDF</sequence>
<organism evidence="2 3">
    <name type="scientific">Cryptococcus tetragattii IND107</name>
    <dbReference type="NCBI Taxonomy" id="1296105"/>
    <lineage>
        <taxon>Eukaryota</taxon>
        <taxon>Fungi</taxon>
        <taxon>Dikarya</taxon>
        <taxon>Basidiomycota</taxon>
        <taxon>Agaricomycotina</taxon>
        <taxon>Tremellomycetes</taxon>
        <taxon>Tremellales</taxon>
        <taxon>Cryptococcaceae</taxon>
        <taxon>Cryptococcus</taxon>
        <taxon>Cryptococcus gattii species complex</taxon>
    </lineage>
</organism>
<feature type="compositionally biased region" description="Acidic residues" evidence="1">
    <location>
        <begin position="105"/>
        <end position="116"/>
    </location>
</feature>